<dbReference type="EMBL" id="NSDI01000049">
    <property type="protein sequence ID" value="RIY34766.1"/>
    <property type="molecule type" value="Genomic_DNA"/>
</dbReference>
<sequence length="72" mass="8307">MLIATQLKRVFVFKNNGQETRLDDPNQEWSVEMVQHFYAPTYPILTTAKISAPRVNGEYVEYHFETSIGTKG</sequence>
<evidence type="ECO:0000313" key="2">
    <source>
        <dbReference type="EMBL" id="RIY35094.1"/>
    </source>
</evidence>
<dbReference type="EMBL" id="NSDI01000025">
    <property type="protein sequence ID" value="RIY35094.1"/>
    <property type="molecule type" value="Genomic_DNA"/>
</dbReference>
<dbReference type="NCBIfam" id="TIGR03738">
    <property type="entry name" value="PRTRC_C"/>
    <property type="match status" value="1"/>
</dbReference>
<comment type="caution">
    <text evidence="1">The sequence shown here is derived from an EMBL/GenBank/DDBJ whole genome shotgun (WGS) entry which is preliminary data.</text>
</comment>
<dbReference type="InterPro" id="IPR032866">
    <property type="entry name" value="Prok_Ub"/>
</dbReference>
<gene>
    <name evidence="2" type="ORF">CKY20_11330</name>
    <name evidence="1" type="ORF">CKY20_11730</name>
</gene>
<evidence type="ECO:0000313" key="3">
    <source>
        <dbReference type="Proteomes" id="UP000265497"/>
    </source>
</evidence>
<organism evidence="1 3">
    <name type="scientific">Capnocytophaga canis</name>
    <dbReference type="NCBI Taxonomy" id="1848903"/>
    <lineage>
        <taxon>Bacteria</taxon>
        <taxon>Pseudomonadati</taxon>
        <taxon>Bacteroidota</taxon>
        <taxon>Flavobacteriia</taxon>
        <taxon>Flavobacteriales</taxon>
        <taxon>Flavobacteriaceae</taxon>
        <taxon>Capnocytophaga</taxon>
    </lineage>
</organism>
<protein>
    <submittedName>
        <fullName evidence="1">PRTRC system protein C</fullName>
    </submittedName>
</protein>
<accession>A0A3A1YBM1</accession>
<dbReference type="RefSeq" id="WP_119653162.1">
    <property type="nucleotide sequence ID" value="NZ_CP171102.1"/>
</dbReference>
<name>A0A3A1YBM1_9FLAO</name>
<proteinExistence type="predicted"/>
<dbReference type="Proteomes" id="UP000265497">
    <property type="component" value="Unassembled WGS sequence"/>
</dbReference>
<evidence type="ECO:0000313" key="1">
    <source>
        <dbReference type="EMBL" id="RIY34766.1"/>
    </source>
</evidence>
<dbReference type="AlphaFoldDB" id="A0A3A1YBM1"/>
<dbReference type="Pfam" id="PF14454">
    <property type="entry name" value="Prok_Ub"/>
    <property type="match status" value="1"/>
</dbReference>
<reference evidence="1 3" key="1">
    <citation type="submission" date="2017-08" db="EMBL/GenBank/DDBJ databases">
        <title>Capnocytophaga canis 17-158 assembly.</title>
        <authorList>
            <person name="Gulvik C.A."/>
        </authorList>
    </citation>
    <scope>NUCLEOTIDE SEQUENCE [LARGE SCALE GENOMIC DNA]</scope>
    <source>
        <strain evidence="1 3">17-158</strain>
    </source>
</reference>
<dbReference type="InterPro" id="IPR022289">
    <property type="entry name" value="PRTRC_protein-C"/>
</dbReference>